<keyword evidence="2" id="KW-1185">Reference proteome</keyword>
<evidence type="ECO:0000313" key="1">
    <source>
        <dbReference type="EMBL" id="SOY29729.1"/>
    </source>
</evidence>
<reference evidence="1 2" key="1">
    <citation type="submission" date="2018-01" db="EMBL/GenBank/DDBJ databases">
        <authorList>
            <person name="Gaut B.S."/>
            <person name="Morton B.R."/>
            <person name="Clegg M.T."/>
            <person name="Duvall M.R."/>
        </authorList>
    </citation>
    <scope>NUCLEOTIDE SEQUENCE [LARGE SCALE GENOMIC DNA]</scope>
    <source>
        <strain evidence="1">GP69</strain>
    </source>
</reference>
<protein>
    <submittedName>
        <fullName evidence="1">Uncharacterized protein</fullName>
    </submittedName>
</protein>
<evidence type="ECO:0000313" key="2">
    <source>
        <dbReference type="Proteomes" id="UP000236311"/>
    </source>
</evidence>
<sequence>MALSGKNAWTWAGEQNNSAVTEILPASDGGDLFQKNGRLAVPSGLVGPCGIPKSEWGSSPYRVGDHSICRSDSRDCSRCPMNPNRSENEE</sequence>
<dbReference type="Proteomes" id="UP000236311">
    <property type="component" value="Unassembled WGS sequence"/>
</dbReference>
<name>A0A2K4ZGY6_9FIRM</name>
<dbReference type="AlphaFoldDB" id="A0A2K4ZGY6"/>
<accession>A0A2K4ZGY6</accession>
<gene>
    <name evidence="1" type="ORF">AMURIS_02450</name>
</gene>
<organism evidence="1 2">
    <name type="scientific">Acetatifactor muris</name>
    <dbReference type="NCBI Taxonomy" id="879566"/>
    <lineage>
        <taxon>Bacteria</taxon>
        <taxon>Bacillati</taxon>
        <taxon>Bacillota</taxon>
        <taxon>Clostridia</taxon>
        <taxon>Lachnospirales</taxon>
        <taxon>Lachnospiraceae</taxon>
        <taxon>Acetatifactor</taxon>
    </lineage>
</organism>
<dbReference type="EMBL" id="OFSM01000011">
    <property type="protein sequence ID" value="SOY29729.1"/>
    <property type="molecule type" value="Genomic_DNA"/>
</dbReference>
<proteinExistence type="predicted"/>